<dbReference type="EMBL" id="BMGR01000011">
    <property type="protein sequence ID" value="GGG14354.1"/>
    <property type="molecule type" value="Genomic_DNA"/>
</dbReference>
<reference evidence="2" key="1">
    <citation type="journal article" date="2014" name="Int. J. Syst. Evol. Microbiol.">
        <title>Complete genome sequence of Corynebacterium casei LMG S-19264T (=DSM 44701T), isolated from a smear-ripened cheese.</title>
        <authorList>
            <consortium name="US DOE Joint Genome Institute (JGI-PGF)"/>
            <person name="Walter F."/>
            <person name="Albersmeier A."/>
            <person name="Kalinowski J."/>
            <person name="Ruckert C."/>
        </authorList>
    </citation>
    <scope>NUCLEOTIDE SEQUENCE</scope>
    <source>
        <strain evidence="2">CGMCC 1.12987</strain>
    </source>
</reference>
<gene>
    <name evidence="2" type="ORF">GCM10010916_34080</name>
</gene>
<name>A0A917LD10_9BACL</name>
<keyword evidence="3" id="KW-1185">Reference proteome</keyword>
<accession>A0A917LD10</accession>
<keyword evidence="1" id="KW-0732">Signal</keyword>
<sequence>MNKRILNTMSLTLAALVALTLTAQAGTASTAVNSVGTTATPTTFVASASSNQVYYQFQSFLKNPSHLPRAIVYLNANIEKANTHQATLMVLHLENAIKKALPSMEERFFITSVQTGIYQVYKEGYNFSHIRNLTKDSSLKSLMNLASASGYKLDSAEGMYFPIINYSIFKKYQPYVKADIKAYIDIMAEESRKAALKDAAIYIGYQELLNRAITQERFITQYRTSNRSAQMNELFTNYKYITFYGTSNTSLFDYPNDEMRPNAKRGYTAILKWNQTDSSEFLGTLREFMDVVAANNYKLTAEVSKFRDTNVPIE</sequence>
<comment type="caution">
    <text evidence="2">The sequence shown here is derived from an EMBL/GenBank/DDBJ whole genome shotgun (WGS) entry which is preliminary data.</text>
</comment>
<evidence type="ECO:0000313" key="3">
    <source>
        <dbReference type="Proteomes" id="UP000644756"/>
    </source>
</evidence>
<evidence type="ECO:0008006" key="4">
    <source>
        <dbReference type="Google" id="ProtNLM"/>
    </source>
</evidence>
<organism evidence="2 3">
    <name type="scientific">Paenibacillus abyssi</name>
    <dbReference type="NCBI Taxonomy" id="1340531"/>
    <lineage>
        <taxon>Bacteria</taxon>
        <taxon>Bacillati</taxon>
        <taxon>Bacillota</taxon>
        <taxon>Bacilli</taxon>
        <taxon>Bacillales</taxon>
        <taxon>Paenibacillaceae</taxon>
        <taxon>Paenibacillus</taxon>
    </lineage>
</organism>
<dbReference type="Proteomes" id="UP000644756">
    <property type="component" value="Unassembled WGS sequence"/>
</dbReference>
<reference evidence="2" key="2">
    <citation type="submission" date="2020-09" db="EMBL/GenBank/DDBJ databases">
        <authorList>
            <person name="Sun Q."/>
            <person name="Zhou Y."/>
        </authorList>
    </citation>
    <scope>NUCLEOTIDE SEQUENCE</scope>
    <source>
        <strain evidence="2">CGMCC 1.12987</strain>
    </source>
</reference>
<evidence type="ECO:0000313" key="2">
    <source>
        <dbReference type="EMBL" id="GGG14354.1"/>
    </source>
</evidence>
<feature type="chain" id="PRO_5038349596" description="Lipoprotein" evidence="1">
    <location>
        <begin position="26"/>
        <end position="314"/>
    </location>
</feature>
<evidence type="ECO:0000256" key="1">
    <source>
        <dbReference type="SAM" id="SignalP"/>
    </source>
</evidence>
<dbReference type="RefSeq" id="WP_188532268.1">
    <property type="nucleotide sequence ID" value="NZ_BMGR01000011.1"/>
</dbReference>
<dbReference type="AlphaFoldDB" id="A0A917LD10"/>
<proteinExistence type="predicted"/>
<feature type="signal peptide" evidence="1">
    <location>
        <begin position="1"/>
        <end position="25"/>
    </location>
</feature>
<protein>
    <recommendedName>
        <fullName evidence="4">Lipoprotein</fullName>
    </recommendedName>
</protein>